<protein>
    <recommendedName>
        <fullName evidence="4">Oligosaccharide repeat unit polymerase</fullName>
    </recommendedName>
</protein>
<dbReference type="OrthoDB" id="9809977at2"/>
<dbReference type="EMBL" id="CP025198">
    <property type="protein sequence ID" value="AXE39855.1"/>
    <property type="molecule type" value="Genomic_DNA"/>
</dbReference>
<dbReference type="KEGG" id="acij:JS278_02720"/>
<keyword evidence="3" id="KW-1185">Reference proteome</keyword>
<feature type="transmembrane region" description="Helical" evidence="1">
    <location>
        <begin position="392"/>
        <end position="413"/>
    </location>
</feature>
<feature type="transmembrane region" description="Helical" evidence="1">
    <location>
        <begin position="197"/>
        <end position="216"/>
    </location>
</feature>
<evidence type="ECO:0000256" key="1">
    <source>
        <dbReference type="SAM" id="Phobius"/>
    </source>
</evidence>
<proteinExistence type="predicted"/>
<evidence type="ECO:0008006" key="4">
    <source>
        <dbReference type="Google" id="ProtNLM"/>
    </source>
</evidence>
<evidence type="ECO:0000313" key="3">
    <source>
        <dbReference type="Proteomes" id="UP000251995"/>
    </source>
</evidence>
<gene>
    <name evidence="2" type="ORF">JS278_02720</name>
</gene>
<feature type="transmembrane region" description="Helical" evidence="1">
    <location>
        <begin position="338"/>
        <end position="361"/>
    </location>
</feature>
<name>A0A344UX57_9ACTN</name>
<feature type="transmembrane region" description="Helical" evidence="1">
    <location>
        <begin position="141"/>
        <end position="163"/>
    </location>
</feature>
<keyword evidence="1" id="KW-0472">Membrane</keyword>
<feature type="transmembrane region" description="Helical" evidence="1">
    <location>
        <begin position="175"/>
        <end position="191"/>
    </location>
</feature>
<feature type="transmembrane region" description="Helical" evidence="1">
    <location>
        <begin position="95"/>
        <end position="115"/>
    </location>
</feature>
<organism evidence="2 3">
    <name type="scientific">Acidipropionibacterium virtanenii</name>
    <dbReference type="NCBI Taxonomy" id="2057246"/>
    <lineage>
        <taxon>Bacteria</taxon>
        <taxon>Bacillati</taxon>
        <taxon>Actinomycetota</taxon>
        <taxon>Actinomycetes</taxon>
        <taxon>Propionibacteriales</taxon>
        <taxon>Propionibacteriaceae</taxon>
        <taxon>Acidipropionibacterium</taxon>
    </lineage>
</organism>
<accession>A0A344UX57</accession>
<keyword evidence="1" id="KW-0812">Transmembrane</keyword>
<keyword evidence="1" id="KW-1133">Transmembrane helix</keyword>
<feature type="transmembrane region" description="Helical" evidence="1">
    <location>
        <begin position="12"/>
        <end position="36"/>
    </location>
</feature>
<sequence length="440" mass="48342">MTRKGPAPFRNWPAWLNPAVVIVAFTGSLSLITVMLPDSLFEEWGVAKIFDRTHALLTWIGIGALLVGIMFGNGSSDRGGDMHGHGDHDDLLNKWYKGAGILVCLGYIAWGIIALTRGLDVSLFQAVLDRDLGAISNLKGYLTPVGGVTTVTQLAGIVSAVGAHRFVRTRRVGRLWILVVVAGLLRALFYAERLALMEVLIPAALVLVLESSFFTARRGLTRWLPAVGLVGMVVVFAVSEYFRSWIFYSDVTDLPFVVWVLLRLVGYYATAFNNNALFYDLGSAVRHDPYYTFPFAYDFPGISLIFGRPKVHGADVSDWWIGQLQLYANEEFNNSGSFLVPMADLGVVGGVLFWVLVGIAIGKVYRRACSGCEVGVVAYSVLFLGLLELPRFTYWTLGRFFPVIVAVILMFGYDRVAARRRSAGVRKAVSASGGPTDRHV</sequence>
<feature type="transmembrane region" description="Helical" evidence="1">
    <location>
        <begin position="56"/>
        <end position="74"/>
    </location>
</feature>
<dbReference type="RefSeq" id="WP_114045668.1">
    <property type="nucleotide sequence ID" value="NZ_CP025198.1"/>
</dbReference>
<evidence type="ECO:0000313" key="2">
    <source>
        <dbReference type="EMBL" id="AXE39855.1"/>
    </source>
</evidence>
<reference evidence="2 3" key="1">
    <citation type="submission" date="2017-12" db="EMBL/GenBank/DDBJ databases">
        <title>The whole genome sequence of the Acidipropionibacterium virtanenii sp. nov. type strain JS278.</title>
        <authorList>
            <person name="Laine P."/>
            <person name="Deptula P."/>
            <person name="Varmanen P."/>
            <person name="Auvinen P."/>
        </authorList>
    </citation>
    <scope>NUCLEOTIDE SEQUENCE [LARGE SCALE GENOMIC DNA]</scope>
    <source>
        <strain evidence="2 3">JS278</strain>
    </source>
</reference>
<feature type="transmembrane region" description="Helical" evidence="1">
    <location>
        <begin position="368"/>
        <end position="386"/>
    </location>
</feature>
<feature type="transmembrane region" description="Helical" evidence="1">
    <location>
        <begin position="223"/>
        <end position="242"/>
    </location>
</feature>
<dbReference type="AlphaFoldDB" id="A0A344UX57"/>
<dbReference type="Proteomes" id="UP000251995">
    <property type="component" value="Chromosome"/>
</dbReference>